<dbReference type="Proteomes" id="UP000696573">
    <property type="component" value="Unassembled WGS sequence"/>
</dbReference>
<accession>A0A9N9VCF7</accession>
<gene>
    <name evidence="1" type="ORF">CRHIZ90672A_00019094</name>
</gene>
<dbReference type="AlphaFoldDB" id="A0A9N9VCF7"/>
<protein>
    <submittedName>
        <fullName evidence="1">Uncharacterized protein</fullName>
    </submittedName>
</protein>
<organism evidence="1 2">
    <name type="scientific">Clonostachys rhizophaga</name>
    <dbReference type="NCBI Taxonomy" id="160324"/>
    <lineage>
        <taxon>Eukaryota</taxon>
        <taxon>Fungi</taxon>
        <taxon>Dikarya</taxon>
        <taxon>Ascomycota</taxon>
        <taxon>Pezizomycotina</taxon>
        <taxon>Sordariomycetes</taxon>
        <taxon>Hypocreomycetidae</taxon>
        <taxon>Hypocreales</taxon>
        <taxon>Bionectriaceae</taxon>
        <taxon>Clonostachys</taxon>
    </lineage>
</organism>
<proteinExistence type="predicted"/>
<sequence>MDKPQWYGDMQSAVGNLFDEHARQAEVETQAQAGLLESEGGETDAGSTIMVPLGKVWTVPYCLRMWKRYPEIMSFDDTYNTNRFKLQVFQIITDYDQAMKEALDSQYPEMPATVMYPPYQRKRSS</sequence>
<dbReference type="EMBL" id="CABFNQ020000600">
    <property type="protein sequence ID" value="CAH0019978.1"/>
    <property type="molecule type" value="Genomic_DNA"/>
</dbReference>
<comment type="caution">
    <text evidence="1">The sequence shown here is derived from an EMBL/GenBank/DDBJ whole genome shotgun (WGS) entry which is preliminary data.</text>
</comment>
<keyword evidence="2" id="KW-1185">Reference proteome</keyword>
<evidence type="ECO:0000313" key="2">
    <source>
        <dbReference type="Proteomes" id="UP000696573"/>
    </source>
</evidence>
<name>A0A9N9VCF7_9HYPO</name>
<evidence type="ECO:0000313" key="1">
    <source>
        <dbReference type="EMBL" id="CAH0019978.1"/>
    </source>
</evidence>
<reference evidence="1" key="1">
    <citation type="submission" date="2021-10" db="EMBL/GenBank/DDBJ databases">
        <authorList>
            <person name="Piombo E."/>
        </authorList>
    </citation>
    <scope>NUCLEOTIDE SEQUENCE</scope>
</reference>
<dbReference type="OrthoDB" id="5094075at2759"/>